<evidence type="ECO:0000256" key="1">
    <source>
        <dbReference type="ARBA" id="ARBA00004651"/>
    </source>
</evidence>
<feature type="transmembrane region" description="Helical" evidence="9">
    <location>
        <begin position="41"/>
        <end position="62"/>
    </location>
</feature>
<dbReference type="PANTHER" id="PTHR30413">
    <property type="entry name" value="INNER MEMBRANE TRANSPORT PERMEASE"/>
    <property type="match status" value="1"/>
</dbReference>
<sequence length="271" mass="31240">MKTTNSNRQNTLRALWDYRFFVISSIKTEYKTRFARSKLGFLWMIIQPLSMVLIYSLILSQIMKGKLPEVETQYAYPIYILSGVIGWTLFSEVLNRCLNIFIENANLLKKLSFPRLTLPIIVVGSSIINFLLMILITYIVLGFLGHFPIKAIYYLPLLVFVTLALALALGLFFGIINVFIRDVGQLIAVIMQFWFWLTPVVYMLSIVPEKFHSLFLLNPMTGVIMGYQNVILYEKAPDLNLLIYPTIFAFIFICLTAIIYKKAVEEMTDVL</sequence>
<evidence type="ECO:0000256" key="5">
    <source>
        <dbReference type="ARBA" id="ARBA00022692"/>
    </source>
</evidence>
<dbReference type="GO" id="GO:0140359">
    <property type="term" value="F:ABC-type transporter activity"/>
    <property type="evidence" value="ECO:0007669"/>
    <property type="project" value="InterPro"/>
</dbReference>
<evidence type="ECO:0000256" key="4">
    <source>
        <dbReference type="ARBA" id="ARBA00022475"/>
    </source>
</evidence>
<feature type="transmembrane region" description="Helical" evidence="9">
    <location>
        <begin position="242"/>
        <end position="260"/>
    </location>
</feature>
<keyword evidence="5 9" id="KW-0812">Transmembrane</keyword>
<dbReference type="PANTHER" id="PTHR30413:SF10">
    <property type="entry name" value="CAPSULE POLYSACCHARIDE EXPORT INNER-MEMBRANE PROTEIN CTRC"/>
    <property type="match status" value="1"/>
</dbReference>
<comment type="caution">
    <text evidence="11">The sequence shown here is derived from an EMBL/GenBank/DDBJ whole genome shotgun (WGS) entry which is preliminary data.</text>
</comment>
<dbReference type="PROSITE" id="PS51012">
    <property type="entry name" value="ABC_TM2"/>
    <property type="match status" value="1"/>
</dbReference>
<dbReference type="EMBL" id="NXGE01000008">
    <property type="protein sequence ID" value="PRM92691.1"/>
    <property type="molecule type" value="Genomic_DNA"/>
</dbReference>
<evidence type="ECO:0000256" key="3">
    <source>
        <dbReference type="ARBA" id="ARBA00022448"/>
    </source>
</evidence>
<dbReference type="GO" id="GO:0015920">
    <property type="term" value="P:lipopolysaccharide transport"/>
    <property type="evidence" value="ECO:0007669"/>
    <property type="project" value="TreeGrafter"/>
</dbReference>
<keyword evidence="3 9" id="KW-0813">Transport</keyword>
<evidence type="ECO:0000256" key="6">
    <source>
        <dbReference type="ARBA" id="ARBA00022989"/>
    </source>
</evidence>
<feature type="transmembrane region" description="Helical" evidence="9">
    <location>
        <begin position="74"/>
        <end position="95"/>
    </location>
</feature>
<dbReference type="Pfam" id="PF01061">
    <property type="entry name" value="ABC2_membrane"/>
    <property type="match status" value="1"/>
</dbReference>
<gene>
    <name evidence="11" type="ORF">CJ673_10070</name>
</gene>
<feature type="transmembrane region" description="Helical" evidence="9">
    <location>
        <begin position="153"/>
        <end position="179"/>
    </location>
</feature>
<evidence type="ECO:0000313" key="12">
    <source>
        <dbReference type="Proteomes" id="UP000238281"/>
    </source>
</evidence>
<dbReference type="GO" id="GO:0015774">
    <property type="term" value="P:polysaccharide transport"/>
    <property type="evidence" value="ECO:0007669"/>
    <property type="project" value="UniProtKB-KW"/>
</dbReference>
<proteinExistence type="inferred from homology"/>
<keyword evidence="7" id="KW-0762">Sugar transport</keyword>
<accession>A0A2S9T1J0</accession>
<feature type="domain" description="ABC transmembrane type-2" evidence="10">
    <location>
        <begin position="39"/>
        <end position="263"/>
    </location>
</feature>
<keyword evidence="8 9" id="KW-0472">Membrane</keyword>
<dbReference type="AlphaFoldDB" id="A0A2S9T1J0"/>
<dbReference type="Proteomes" id="UP000238281">
    <property type="component" value="Unassembled WGS sequence"/>
</dbReference>
<keyword evidence="4 9" id="KW-1003">Cell membrane</keyword>
<organism evidence="11 12">
    <name type="scientific">Aliarcobacter cryaerophilus</name>
    <dbReference type="NCBI Taxonomy" id="28198"/>
    <lineage>
        <taxon>Bacteria</taxon>
        <taxon>Pseudomonadati</taxon>
        <taxon>Campylobacterota</taxon>
        <taxon>Epsilonproteobacteria</taxon>
        <taxon>Campylobacterales</taxon>
        <taxon>Arcobacteraceae</taxon>
        <taxon>Aliarcobacter</taxon>
    </lineage>
</organism>
<dbReference type="RefSeq" id="WP_105916048.1">
    <property type="nucleotide sequence ID" value="NZ_NXGE01000008.1"/>
</dbReference>
<feature type="transmembrane region" description="Helical" evidence="9">
    <location>
        <begin position="116"/>
        <end position="141"/>
    </location>
</feature>
<evidence type="ECO:0000256" key="2">
    <source>
        <dbReference type="ARBA" id="ARBA00007783"/>
    </source>
</evidence>
<evidence type="ECO:0000256" key="8">
    <source>
        <dbReference type="ARBA" id="ARBA00023136"/>
    </source>
</evidence>
<comment type="similarity">
    <text evidence="2 9">Belongs to the ABC-2 integral membrane protein family.</text>
</comment>
<keyword evidence="6 9" id="KW-1133">Transmembrane helix</keyword>
<evidence type="ECO:0000259" key="10">
    <source>
        <dbReference type="PROSITE" id="PS51012"/>
    </source>
</evidence>
<comment type="subcellular location">
    <subcellularLocation>
        <location evidence="1 9">Cell membrane</location>
        <topology evidence="1 9">Multi-pass membrane protein</topology>
    </subcellularLocation>
</comment>
<evidence type="ECO:0000256" key="9">
    <source>
        <dbReference type="RuleBase" id="RU361157"/>
    </source>
</evidence>
<dbReference type="InterPro" id="IPR047817">
    <property type="entry name" value="ABC2_TM_bact-type"/>
</dbReference>
<protein>
    <recommendedName>
        <fullName evidence="9">Transport permease protein</fullName>
    </recommendedName>
</protein>
<name>A0A2S9T1J0_9BACT</name>
<keyword evidence="7" id="KW-0625">Polysaccharide transport</keyword>
<evidence type="ECO:0000256" key="7">
    <source>
        <dbReference type="ARBA" id="ARBA00023047"/>
    </source>
</evidence>
<dbReference type="GO" id="GO:0005886">
    <property type="term" value="C:plasma membrane"/>
    <property type="evidence" value="ECO:0007669"/>
    <property type="project" value="UniProtKB-SubCell"/>
</dbReference>
<reference evidence="11 12" key="1">
    <citation type="submission" date="2017-09" db="EMBL/GenBank/DDBJ databases">
        <title>Reassesment of A. cryaerophilus.</title>
        <authorList>
            <person name="Perez-Cataluna A."/>
            <person name="Collado L."/>
            <person name="Salgado O."/>
            <person name="Lefinanco V."/>
            <person name="Figueras M.J."/>
        </authorList>
    </citation>
    <scope>NUCLEOTIDE SEQUENCE [LARGE SCALE GENOMIC DNA]</scope>
    <source>
        <strain evidence="11 12">LMG 10210</strain>
    </source>
</reference>
<evidence type="ECO:0000313" key="11">
    <source>
        <dbReference type="EMBL" id="PRM92691.1"/>
    </source>
</evidence>
<dbReference type="InterPro" id="IPR013525">
    <property type="entry name" value="ABC2_TM"/>
</dbReference>
<feature type="transmembrane region" description="Helical" evidence="9">
    <location>
        <begin position="186"/>
        <end position="207"/>
    </location>
</feature>